<feature type="region of interest" description="Disordered" evidence="1">
    <location>
        <begin position="1"/>
        <end position="92"/>
    </location>
</feature>
<sequence length="456" mass="49013">MGSDRGEDSPAHKEGGPASPTPAPATTSAPTFAHPNTDPSITVTQSCFSSNNGEAKLSDVAPQQGTLTVTDSSVSKGPDALPSKTASTRGPTTRFCGLLASVAETLKLEDSGDPRSNHSAASEQDDIETGCVTRLSSPTQLLAGDDVSSQAAPCAISTAATTFSSAVRRVAPSPGQSNTDTTATAAVAAAAAPSNTLPSKANRTKKKKKTGKGEGGQQRPPSTLCPIQGPQAYPPLSCLPRLQLMPFDKFTMLELADREPMDATYPLPFKGKDGRQALAAIPGLFLPGHPRPGVFGQPATLTERMYKFSKSHWLNRLEYGWARRPDLSAGAVDPRPPPIPARPNMSDDEVESIPTPAVLFERITFVPEWASDYPFPMLYEAGTGFAFPLFDIQERPALPTWPNYRKAHYMGWAPCPYDPFDIPCPDPRQQKIDWGQHPARIDRLNEQIELAQKRAR</sequence>
<gene>
    <name evidence="2" type="ORF">BDZ90DRAFT_40549</name>
</gene>
<name>A0A316UMK3_9BASI</name>
<proteinExistence type="predicted"/>
<feature type="compositionally biased region" description="Polar residues" evidence="1">
    <location>
        <begin position="61"/>
        <end position="75"/>
    </location>
</feature>
<feature type="compositionally biased region" description="Basic and acidic residues" evidence="1">
    <location>
        <begin position="107"/>
        <end position="116"/>
    </location>
</feature>
<feature type="compositionally biased region" description="Basic and acidic residues" evidence="1">
    <location>
        <begin position="1"/>
        <end position="15"/>
    </location>
</feature>
<evidence type="ECO:0000256" key="1">
    <source>
        <dbReference type="SAM" id="MobiDB-lite"/>
    </source>
</evidence>
<protein>
    <submittedName>
        <fullName evidence="2">Uncharacterized protein</fullName>
    </submittedName>
</protein>
<evidence type="ECO:0000313" key="2">
    <source>
        <dbReference type="EMBL" id="PWN26522.1"/>
    </source>
</evidence>
<accession>A0A316UMK3</accession>
<dbReference type="GeneID" id="37031388"/>
<feature type="region of interest" description="Disordered" evidence="1">
    <location>
        <begin position="188"/>
        <end position="226"/>
    </location>
</feature>
<keyword evidence="3" id="KW-1185">Reference proteome</keyword>
<evidence type="ECO:0000313" key="3">
    <source>
        <dbReference type="Proteomes" id="UP000245884"/>
    </source>
</evidence>
<feature type="region of interest" description="Disordered" evidence="1">
    <location>
        <begin position="107"/>
        <end position="129"/>
    </location>
</feature>
<feature type="compositionally biased region" description="Polar residues" evidence="1">
    <location>
        <begin position="37"/>
        <end position="53"/>
    </location>
</feature>
<dbReference type="AlphaFoldDB" id="A0A316UMK3"/>
<organism evidence="2 3">
    <name type="scientific">Jaminaea rosea</name>
    <dbReference type="NCBI Taxonomy" id="1569628"/>
    <lineage>
        <taxon>Eukaryota</taxon>
        <taxon>Fungi</taxon>
        <taxon>Dikarya</taxon>
        <taxon>Basidiomycota</taxon>
        <taxon>Ustilaginomycotina</taxon>
        <taxon>Exobasidiomycetes</taxon>
        <taxon>Microstromatales</taxon>
        <taxon>Microstromatales incertae sedis</taxon>
        <taxon>Jaminaea</taxon>
    </lineage>
</organism>
<dbReference type="Proteomes" id="UP000245884">
    <property type="component" value="Unassembled WGS sequence"/>
</dbReference>
<dbReference type="EMBL" id="KZ819671">
    <property type="protein sequence ID" value="PWN26522.1"/>
    <property type="molecule type" value="Genomic_DNA"/>
</dbReference>
<dbReference type="RefSeq" id="XP_025361134.1">
    <property type="nucleotide sequence ID" value="XM_025509565.1"/>
</dbReference>
<feature type="region of interest" description="Disordered" evidence="1">
    <location>
        <begin position="330"/>
        <end position="350"/>
    </location>
</feature>
<reference evidence="2 3" key="1">
    <citation type="journal article" date="2018" name="Mol. Biol. Evol.">
        <title>Broad Genomic Sampling Reveals a Smut Pathogenic Ancestry of the Fungal Clade Ustilaginomycotina.</title>
        <authorList>
            <person name="Kijpornyongpan T."/>
            <person name="Mondo S.J."/>
            <person name="Barry K."/>
            <person name="Sandor L."/>
            <person name="Lee J."/>
            <person name="Lipzen A."/>
            <person name="Pangilinan J."/>
            <person name="LaButti K."/>
            <person name="Hainaut M."/>
            <person name="Henrissat B."/>
            <person name="Grigoriev I.V."/>
            <person name="Spatafora J.W."/>
            <person name="Aime M.C."/>
        </authorList>
    </citation>
    <scope>NUCLEOTIDE SEQUENCE [LARGE SCALE GENOMIC DNA]</scope>
    <source>
        <strain evidence="2 3">MCA 5214</strain>
    </source>
</reference>